<evidence type="ECO:0000313" key="10">
    <source>
        <dbReference type="Proteomes" id="UP000269883"/>
    </source>
</evidence>
<keyword evidence="6 8" id="KW-0472">Membrane</keyword>
<evidence type="ECO:0000256" key="7">
    <source>
        <dbReference type="RuleBase" id="RU003639"/>
    </source>
</evidence>
<keyword evidence="7" id="KW-0874">Quinone</keyword>
<evidence type="ECO:0000256" key="5">
    <source>
        <dbReference type="ARBA" id="ARBA00022989"/>
    </source>
</evidence>
<sequence length="127" mass="14512">MVFTWLNVAIVLALLLAIVFGAGPIIGSVLLAPRVRGGDHYEPYECGMKPHGQTSWIRFGINYWIYALLFLAFDVDVLYLFPVAAYYPFSAGWWPFVKTLIFIVVLGLGCVYFWKKGVFEWPRKISQ</sequence>
<name>A0A2Z6AUF8_9BACT</name>
<keyword evidence="9" id="KW-0830">Ubiquinone</keyword>
<keyword evidence="7" id="KW-0520">NAD</keyword>
<comment type="catalytic activity">
    <reaction evidence="7">
        <text>a quinone + NADH + 5 H(+)(in) = a quinol + NAD(+) + 4 H(+)(out)</text>
        <dbReference type="Rhea" id="RHEA:57888"/>
        <dbReference type="ChEBI" id="CHEBI:15378"/>
        <dbReference type="ChEBI" id="CHEBI:24646"/>
        <dbReference type="ChEBI" id="CHEBI:57540"/>
        <dbReference type="ChEBI" id="CHEBI:57945"/>
        <dbReference type="ChEBI" id="CHEBI:132124"/>
    </reaction>
</comment>
<proteinExistence type="inferred from homology"/>
<comment type="function">
    <text evidence="7">NDH-1 shuttles electrons from NADH, via FMN and iron-sulfur (Fe-S) centers, to quinones in the respiratory chain.</text>
</comment>
<dbReference type="Proteomes" id="UP000269883">
    <property type="component" value="Chromosome"/>
</dbReference>
<organism evidence="9 10">
    <name type="scientific">Desulfovibrio ferrophilus</name>
    <dbReference type="NCBI Taxonomy" id="241368"/>
    <lineage>
        <taxon>Bacteria</taxon>
        <taxon>Pseudomonadati</taxon>
        <taxon>Thermodesulfobacteriota</taxon>
        <taxon>Desulfovibrionia</taxon>
        <taxon>Desulfovibrionales</taxon>
        <taxon>Desulfovibrionaceae</taxon>
        <taxon>Desulfovibrio</taxon>
    </lineage>
</organism>
<dbReference type="Pfam" id="PF00507">
    <property type="entry name" value="Oxidored_q4"/>
    <property type="match status" value="1"/>
</dbReference>
<evidence type="ECO:0000256" key="1">
    <source>
        <dbReference type="ARBA" id="ARBA00004370"/>
    </source>
</evidence>
<evidence type="ECO:0000256" key="6">
    <source>
        <dbReference type="ARBA" id="ARBA00023136"/>
    </source>
</evidence>
<dbReference type="OrthoDB" id="9791970at2"/>
<dbReference type="GO" id="GO:0008137">
    <property type="term" value="F:NADH dehydrogenase (ubiquinone) activity"/>
    <property type="evidence" value="ECO:0007669"/>
    <property type="project" value="InterPro"/>
</dbReference>
<comment type="subcellular location">
    <subcellularLocation>
        <location evidence="7">Cell membrane</location>
        <topology evidence="7">Multi-pass membrane protein</topology>
    </subcellularLocation>
    <subcellularLocation>
        <location evidence="1">Membrane</location>
    </subcellularLocation>
</comment>
<evidence type="ECO:0000256" key="4">
    <source>
        <dbReference type="ARBA" id="ARBA00022692"/>
    </source>
</evidence>
<dbReference type="EC" id="7.1.1.-" evidence="7"/>
<keyword evidence="10" id="KW-1185">Reference proteome</keyword>
<feature type="transmembrane region" description="Helical" evidence="8">
    <location>
        <begin position="63"/>
        <end position="87"/>
    </location>
</feature>
<reference evidence="9 10" key="1">
    <citation type="journal article" date="2018" name="Sci. Adv.">
        <title>Multi-heme cytochromes provide a pathway for survival in energy-limited environments.</title>
        <authorList>
            <person name="Deng X."/>
            <person name="Dohmae N."/>
            <person name="Nealson K.H."/>
            <person name="Hashimoto K."/>
            <person name="Okamoto A."/>
        </authorList>
    </citation>
    <scope>NUCLEOTIDE SEQUENCE [LARGE SCALE GENOMIC DNA]</scope>
    <source>
        <strain evidence="9 10">IS5</strain>
    </source>
</reference>
<keyword evidence="4 7" id="KW-0812">Transmembrane</keyword>
<evidence type="ECO:0000313" key="9">
    <source>
        <dbReference type="EMBL" id="BBD06863.1"/>
    </source>
</evidence>
<keyword evidence="3" id="KW-0813">Transport</keyword>
<dbReference type="KEGG" id="dfl:DFE_0137"/>
<accession>A0A2Z6AUF8</accession>
<comment type="similarity">
    <text evidence="2 7">Belongs to the complex I subunit 3 family.</text>
</comment>
<protein>
    <recommendedName>
        <fullName evidence="7">NADH-quinone oxidoreductase subunit</fullName>
        <ecNumber evidence="7">7.1.1.-</ecNumber>
    </recommendedName>
</protein>
<dbReference type="AlphaFoldDB" id="A0A2Z6AUF8"/>
<dbReference type="EMBL" id="AP017378">
    <property type="protein sequence ID" value="BBD06863.1"/>
    <property type="molecule type" value="Genomic_DNA"/>
</dbReference>
<evidence type="ECO:0000256" key="8">
    <source>
        <dbReference type="SAM" id="Phobius"/>
    </source>
</evidence>
<dbReference type="GO" id="GO:0030964">
    <property type="term" value="C:NADH dehydrogenase complex"/>
    <property type="evidence" value="ECO:0007669"/>
    <property type="project" value="TreeGrafter"/>
</dbReference>
<gene>
    <name evidence="9" type="ORF">DFE_0137</name>
</gene>
<evidence type="ECO:0000256" key="3">
    <source>
        <dbReference type="ARBA" id="ARBA00022448"/>
    </source>
</evidence>
<dbReference type="PANTHER" id="PTHR11058:SF9">
    <property type="entry name" value="NADH-UBIQUINONE OXIDOREDUCTASE CHAIN 3"/>
    <property type="match status" value="1"/>
</dbReference>
<dbReference type="Gene3D" id="1.20.58.1610">
    <property type="entry name" value="NADH:ubiquinone/plastoquinone oxidoreductase, chain 3"/>
    <property type="match status" value="1"/>
</dbReference>
<dbReference type="GO" id="GO:0005886">
    <property type="term" value="C:plasma membrane"/>
    <property type="evidence" value="ECO:0007669"/>
    <property type="project" value="UniProtKB-SubCell"/>
</dbReference>
<evidence type="ECO:0000256" key="2">
    <source>
        <dbReference type="ARBA" id="ARBA00008472"/>
    </source>
</evidence>
<dbReference type="InterPro" id="IPR000440">
    <property type="entry name" value="NADH_UbQ/plastoQ_OxRdtase_su3"/>
</dbReference>
<dbReference type="GO" id="GO:0048038">
    <property type="term" value="F:quinone binding"/>
    <property type="evidence" value="ECO:0007669"/>
    <property type="project" value="UniProtKB-KW"/>
</dbReference>
<feature type="transmembrane region" description="Helical" evidence="8">
    <location>
        <begin position="6"/>
        <end position="32"/>
    </location>
</feature>
<dbReference type="PANTHER" id="PTHR11058">
    <property type="entry name" value="NADH-UBIQUINONE OXIDOREDUCTASE CHAIN 3"/>
    <property type="match status" value="1"/>
</dbReference>
<dbReference type="InterPro" id="IPR038430">
    <property type="entry name" value="NDAH_ubi_oxred_su3_sf"/>
</dbReference>
<keyword evidence="5 8" id="KW-1133">Transmembrane helix</keyword>
<dbReference type="RefSeq" id="WP_126375664.1">
    <property type="nucleotide sequence ID" value="NZ_AP017378.1"/>
</dbReference>
<feature type="transmembrane region" description="Helical" evidence="8">
    <location>
        <begin position="93"/>
        <end position="114"/>
    </location>
</feature>